<dbReference type="RefSeq" id="WP_161027172.1">
    <property type="nucleotide sequence ID" value="NZ_WWCJ01000014.1"/>
</dbReference>
<organism evidence="6 7">
    <name type="scientific">Pseudoduganella guangdongensis</name>
    <dbReference type="NCBI Taxonomy" id="2692179"/>
    <lineage>
        <taxon>Bacteria</taxon>
        <taxon>Pseudomonadati</taxon>
        <taxon>Pseudomonadota</taxon>
        <taxon>Betaproteobacteria</taxon>
        <taxon>Burkholderiales</taxon>
        <taxon>Oxalobacteraceae</taxon>
        <taxon>Telluria group</taxon>
        <taxon>Pseudoduganella</taxon>
    </lineage>
</organism>
<evidence type="ECO:0000313" key="7">
    <source>
        <dbReference type="Proteomes" id="UP000448575"/>
    </source>
</evidence>
<protein>
    <submittedName>
        <fullName evidence="6">Phospholipase</fullName>
    </submittedName>
</protein>
<dbReference type="InterPro" id="IPR015679">
    <property type="entry name" value="PLipase_D_fam"/>
</dbReference>
<dbReference type="PANTHER" id="PTHR18896">
    <property type="entry name" value="PHOSPHOLIPASE D"/>
    <property type="match status" value="1"/>
</dbReference>
<keyword evidence="4" id="KW-0443">Lipid metabolism</keyword>
<evidence type="ECO:0000313" key="6">
    <source>
        <dbReference type="EMBL" id="MYN04207.1"/>
    </source>
</evidence>
<evidence type="ECO:0000259" key="5">
    <source>
        <dbReference type="PROSITE" id="PS50035"/>
    </source>
</evidence>
<name>A0A6N9HLS3_9BURK</name>
<dbReference type="SMART" id="SM00155">
    <property type="entry name" value="PLDc"/>
    <property type="match status" value="2"/>
</dbReference>
<keyword evidence="7" id="KW-1185">Reference proteome</keyword>
<keyword evidence="3" id="KW-0378">Hydrolase</keyword>
<gene>
    <name evidence="6" type="ORF">GTP41_19110</name>
</gene>
<dbReference type="GO" id="GO:0009395">
    <property type="term" value="P:phospholipid catabolic process"/>
    <property type="evidence" value="ECO:0007669"/>
    <property type="project" value="TreeGrafter"/>
</dbReference>
<accession>A0A6N9HLS3</accession>
<dbReference type="Pfam" id="PF13091">
    <property type="entry name" value="PLDc_2"/>
    <property type="match status" value="1"/>
</dbReference>
<dbReference type="SUPFAM" id="SSF56024">
    <property type="entry name" value="Phospholipase D/nuclease"/>
    <property type="match status" value="2"/>
</dbReference>
<comment type="catalytic activity">
    <reaction evidence="1">
        <text>a 1,2-diacyl-sn-glycero-3-phosphocholine + H2O = a 1,2-diacyl-sn-glycero-3-phosphate + choline + H(+)</text>
        <dbReference type="Rhea" id="RHEA:14445"/>
        <dbReference type="ChEBI" id="CHEBI:15354"/>
        <dbReference type="ChEBI" id="CHEBI:15377"/>
        <dbReference type="ChEBI" id="CHEBI:15378"/>
        <dbReference type="ChEBI" id="CHEBI:57643"/>
        <dbReference type="ChEBI" id="CHEBI:58608"/>
        <dbReference type="EC" id="3.1.4.4"/>
    </reaction>
</comment>
<dbReference type="PROSITE" id="PS50035">
    <property type="entry name" value="PLD"/>
    <property type="match status" value="1"/>
</dbReference>
<evidence type="ECO:0000256" key="2">
    <source>
        <dbReference type="ARBA" id="ARBA00022737"/>
    </source>
</evidence>
<proteinExistence type="predicted"/>
<dbReference type="Gene3D" id="3.30.870.10">
    <property type="entry name" value="Endonuclease Chain A"/>
    <property type="match status" value="3"/>
</dbReference>
<dbReference type="PANTHER" id="PTHR18896:SF76">
    <property type="entry name" value="PHOSPHOLIPASE"/>
    <property type="match status" value="1"/>
</dbReference>
<dbReference type="AlphaFoldDB" id="A0A6N9HLS3"/>
<reference evidence="6 7" key="1">
    <citation type="submission" date="2019-12" db="EMBL/GenBank/DDBJ databases">
        <title>Novel species isolated from a subtropical stream in China.</title>
        <authorList>
            <person name="Lu H."/>
        </authorList>
    </citation>
    <scope>NUCLEOTIDE SEQUENCE [LARGE SCALE GENOMIC DNA]</scope>
    <source>
        <strain evidence="6 7">DS3</strain>
    </source>
</reference>
<comment type="caution">
    <text evidence="6">The sequence shown here is derived from an EMBL/GenBank/DDBJ whole genome shotgun (WGS) entry which is preliminary data.</text>
</comment>
<dbReference type="InterPro" id="IPR001736">
    <property type="entry name" value="PLipase_D/transphosphatidylase"/>
</dbReference>
<feature type="domain" description="PLD phosphodiesterase" evidence="5">
    <location>
        <begin position="561"/>
        <end position="588"/>
    </location>
</feature>
<sequence>MDQLHRTETTHIDEVKRTSVFTLQWQLELRNRKSIATHPISHNNKLQFFICGQQAFNDILARIGDAEASIDLCCWGFDPGMELSRTRAADWPRGPTLGDALIRAGQRGVKIRLLVWYDTLGCIFARNMPGYSHDLTPWYCRRDQQGADEISAAHSMALLAGIKRAPFHLAGYLRYRYEDFPVPARDIPALARAEYCHSWYQAAARNQLEGIELRTRSGNRRAIEASLATEKNLPAGLSTAEFEAMGLEHLGSHHQKTILIDYAHNGGLQAIGYVMGLNSVTDYWDTTEHLLEDPRRERGGKKEAEECVQALRDDPGFRTLKPYQDYACRIDAGRALIDVHDNFASAWARAGGEPHPASTRVNPPTALLRKAEPGDSTVQIVRTQPEEGPDKTIKEAYFLATATAATTHGYLYIENQYFQYEEWLQFLLEKRRSTVRQWLQKKKENKTAEDLPVMYVFIVMPVPEREQMIPRTYDALATLGQQDRMTGQVIRIKEENERKPHQVRSGFGTTAPAPRQLPEVVQKANATDKPSALRLEKEYGLKVSTVMLNACGFDNGKWRYREIYIHSKLMIVNDEFLTLGSANLNQRSMAVDSELNISICDAAHARDMRQRVWGLLSGGEVTGGGGSARDIKTAFENWQSIARENRSNRNSKSGIGDERALKGFILPLEDGRSSLTRLG</sequence>
<evidence type="ECO:0000256" key="3">
    <source>
        <dbReference type="ARBA" id="ARBA00022801"/>
    </source>
</evidence>
<dbReference type="InterPro" id="IPR025202">
    <property type="entry name" value="PLD-like_dom"/>
</dbReference>
<dbReference type="EMBL" id="WWCJ01000014">
    <property type="protein sequence ID" value="MYN04207.1"/>
    <property type="molecule type" value="Genomic_DNA"/>
</dbReference>
<dbReference type="GO" id="GO:0004630">
    <property type="term" value="F:phospholipase D activity"/>
    <property type="evidence" value="ECO:0007669"/>
    <property type="project" value="UniProtKB-EC"/>
</dbReference>
<evidence type="ECO:0000256" key="4">
    <source>
        <dbReference type="ARBA" id="ARBA00023098"/>
    </source>
</evidence>
<evidence type="ECO:0000256" key="1">
    <source>
        <dbReference type="ARBA" id="ARBA00000798"/>
    </source>
</evidence>
<keyword evidence="2" id="KW-0677">Repeat</keyword>
<dbReference type="Proteomes" id="UP000448575">
    <property type="component" value="Unassembled WGS sequence"/>
</dbReference>